<dbReference type="AlphaFoldDB" id="A0A9P9WUT8"/>
<dbReference type="Pfam" id="PF06985">
    <property type="entry name" value="HET"/>
    <property type="match status" value="1"/>
</dbReference>
<organism evidence="2 3">
    <name type="scientific">Neoarthrinium moseri</name>
    <dbReference type="NCBI Taxonomy" id="1658444"/>
    <lineage>
        <taxon>Eukaryota</taxon>
        <taxon>Fungi</taxon>
        <taxon>Dikarya</taxon>
        <taxon>Ascomycota</taxon>
        <taxon>Pezizomycotina</taxon>
        <taxon>Sordariomycetes</taxon>
        <taxon>Xylariomycetidae</taxon>
        <taxon>Amphisphaeriales</taxon>
        <taxon>Apiosporaceae</taxon>
        <taxon>Neoarthrinium</taxon>
    </lineage>
</organism>
<dbReference type="InterPro" id="IPR010730">
    <property type="entry name" value="HET"/>
</dbReference>
<proteinExistence type="predicted"/>
<evidence type="ECO:0000313" key="2">
    <source>
        <dbReference type="EMBL" id="KAI1879678.1"/>
    </source>
</evidence>
<sequence>MRLLNTQSLTLKVFGSELPEYAILSHTWGSDEDEISFLELRQNNHNLLGKSGYQKIISFCEVARQNGYDWAWVDTCCIDKTSSAELSEAINSMFQWYKSADVCYAYLEDVDEGSKIENSRWFTRGWTLQELLAPDSVEFYDQHWNELGTKSDLRDTISAITGIDSDALRNSLKPSYYTVALRMSWAANRTTTREEDLAYSLLGIFEVNMPLLYGEGRKSFQRLQDEIFKTSEDYTLLAWRSRPRMQGDMGRDPTGILAKSAWDYRNDKRSLQAGVWNYNQLEPIDWNPSNPRAEDFQWRGRPSLQFTSLPGDFEPPRITARGLRITLPFIISMSPVDDLQREAHLAFLYCIKQPKGEMVCLVLHENDDINSSGAKGQFYRPLGGTGVHFIAPRSITLQFRTVYLRMKPRDEPLRWLHPGSQTFATVFLTGSIGATRSYNQVITNQGNLLVHLRIGPAHFRLIIGLGFYGKWCDLLPTSNENYADEHELFSRGLFRAMTNGDFQVQQNLRSCLPLACGGTVECVLKHRPRGWLHIHALQDELVIRDSETKFYSVDIQVHSGNIDQRHHVDILGSKWF</sequence>
<dbReference type="EMBL" id="JAFIMR010000004">
    <property type="protein sequence ID" value="KAI1879678.1"/>
    <property type="molecule type" value="Genomic_DNA"/>
</dbReference>
<protein>
    <recommendedName>
        <fullName evidence="1">Heterokaryon incompatibility domain-containing protein</fullName>
    </recommendedName>
</protein>
<gene>
    <name evidence="2" type="ORF">JX265_002632</name>
</gene>
<reference evidence="2" key="1">
    <citation type="submission" date="2021-03" db="EMBL/GenBank/DDBJ databases">
        <title>Revisited historic fungal species revealed as producer of novel bioactive compounds through whole genome sequencing and comparative genomics.</title>
        <authorList>
            <person name="Vignolle G.A."/>
            <person name="Hochenegger N."/>
            <person name="Mach R.L."/>
            <person name="Mach-Aigner A.R."/>
            <person name="Javad Rahimi M."/>
            <person name="Salim K.A."/>
            <person name="Chan C.M."/>
            <person name="Lim L.B.L."/>
            <person name="Cai F."/>
            <person name="Druzhinina I.S."/>
            <person name="U'Ren J.M."/>
            <person name="Derntl C."/>
        </authorList>
    </citation>
    <scope>NUCLEOTIDE SEQUENCE</scope>
    <source>
        <strain evidence="2">TUCIM 5799</strain>
    </source>
</reference>
<dbReference type="PANTHER" id="PTHR10622">
    <property type="entry name" value="HET DOMAIN-CONTAINING PROTEIN"/>
    <property type="match status" value="1"/>
</dbReference>
<evidence type="ECO:0000259" key="1">
    <source>
        <dbReference type="Pfam" id="PF06985"/>
    </source>
</evidence>
<dbReference type="PANTHER" id="PTHR10622:SF10">
    <property type="entry name" value="HET DOMAIN-CONTAINING PROTEIN"/>
    <property type="match status" value="1"/>
</dbReference>
<comment type="caution">
    <text evidence="2">The sequence shown here is derived from an EMBL/GenBank/DDBJ whole genome shotgun (WGS) entry which is preliminary data.</text>
</comment>
<feature type="domain" description="Heterokaryon incompatibility" evidence="1">
    <location>
        <begin position="21"/>
        <end position="112"/>
    </location>
</feature>
<dbReference type="OrthoDB" id="4655561at2759"/>
<evidence type="ECO:0000313" key="3">
    <source>
        <dbReference type="Proteomes" id="UP000829685"/>
    </source>
</evidence>
<accession>A0A9P9WUT8</accession>
<dbReference type="Proteomes" id="UP000829685">
    <property type="component" value="Unassembled WGS sequence"/>
</dbReference>
<keyword evidence="3" id="KW-1185">Reference proteome</keyword>
<name>A0A9P9WUT8_9PEZI</name>